<dbReference type="Gene3D" id="3.40.225.10">
    <property type="entry name" value="Class II aldolase/adducin N-terminal domain"/>
    <property type="match status" value="1"/>
</dbReference>
<proteinExistence type="predicted"/>
<gene>
    <name evidence="4" type="primary">rhaD</name>
    <name evidence="4" type="ORF">AALG99_00300</name>
</gene>
<dbReference type="InterPro" id="IPR001303">
    <property type="entry name" value="Aldolase_II/adducin_N"/>
</dbReference>
<dbReference type="InterPro" id="IPR050197">
    <property type="entry name" value="Aldolase_class_II_sugar_metab"/>
</dbReference>
<dbReference type="Pfam" id="PF00596">
    <property type="entry name" value="Aldolase_II"/>
    <property type="match status" value="1"/>
</dbReference>
<feature type="domain" description="Class II aldolase/adducin N-terminal" evidence="3">
    <location>
        <begin position="12"/>
        <end position="237"/>
    </location>
</feature>
<name>A0ABV4DBN7_9FIRM</name>
<organism evidence="4 5">
    <name type="scientific">Anaerostipes hominis</name>
    <name type="common">ex Lee et al. 2021</name>
    <dbReference type="NCBI Taxonomy" id="2025494"/>
    <lineage>
        <taxon>Bacteria</taxon>
        <taxon>Bacillati</taxon>
        <taxon>Bacillota</taxon>
        <taxon>Clostridia</taxon>
        <taxon>Lachnospirales</taxon>
        <taxon>Lachnospiraceae</taxon>
        <taxon>Anaerostipes</taxon>
    </lineage>
</organism>
<dbReference type="SMART" id="SM01007">
    <property type="entry name" value="Aldolase_II"/>
    <property type="match status" value="1"/>
</dbReference>
<dbReference type="RefSeq" id="WP_009290588.1">
    <property type="nucleotide sequence ID" value="NZ_BAABXW010000002.1"/>
</dbReference>
<sequence length="262" mass="29758">MTDRVMKAPFMEEAVESCRYFWEAGWGENHAGNLSYLLSEDEVNTWLSQSNILNSIPIKFDTGGLSGKYFLVTRAGAFFRTIHKHPRKDLGIIRIDDGKLSVLWGFDEGRNRPTSEFPAHMLCHRARLQSDANNKLIMHCHPTHTIAMTFAHETEEQAFTKTMWSLNSECVLVFPEGLGMLPWMVCGEGEIGPATAKKMEQYRVVLWPYHGIFAAGKSFEDTIGLIETVEKNAQVYLLNGGKIQRGISEEQVRKLAEAFQLW</sequence>
<keyword evidence="1" id="KW-0479">Metal-binding</keyword>
<dbReference type="EC" id="4.1.2.19" evidence="4"/>
<dbReference type="SUPFAM" id="SSF53639">
    <property type="entry name" value="AraD/HMP-PK domain-like"/>
    <property type="match status" value="1"/>
</dbReference>
<dbReference type="GeneID" id="69468625"/>
<evidence type="ECO:0000313" key="5">
    <source>
        <dbReference type="Proteomes" id="UP001565219"/>
    </source>
</evidence>
<dbReference type="Proteomes" id="UP001565219">
    <property type="component" value="Unassembled WGS sequence"/>
</dbReference>
<protein>
    <submittedName>
        <fullName evidence="4">Rhamnulose-1-phosphate aldolase</fullName>
        <ecNumber evidence="4">4.1.2.19</ecNumber>
    </submittedName>
</protein>
<dbReference type="EMBL" id="JBCLTR010000001">
    <property type="protein sequence ID" value="MEY8631976.1"/>
    <property type="molecule type" value="Genomic_DNA"/>
</dbReference>
<reference evidence="4 5" key="1">
    <citation type="submission" date="2024-03" db="EMBL/GenBank/DDBJ databases">
        <title>Mouse gut bacterial collection (mGBC) of GemPharmatech.</title>
        <authorList>
            <person name="He Y."/>
            <person name="Dong L."/>
            <person name="Wu D."/>
            <person name="Gao X."/>
            <person name="Lin Z."/>
        </authorList>
    </citation>
    <scope>NUCLEOTIDE SEQUENCE [LARGE SCALE GENOMIC DNA]</scope>
    <source>
        <strain evidence="4 5">32-10</strain>
    </source>
</reference>
<dbReference type="InterPro" id="IPR036409">
    <property type="entry name" value="Aldolase_II/adducin_N_sf"/>
</dbReference>
<dbReference type="PANTHER" id="PTHR22789">
    <property type="entry name" value="FUCULOSE PHOSPHATE ALDOLASE"/>
    <property type="match status" value="1"/>
</dbReference>
<evidence type="ECO:0000259" key="3">
    <source>
        <dbReference type="SMART" id="SM01007"/>
    </source>
</evidence>
<accession>A0ABV4DBN7</accession>
<dbReference type="NCBIfam" id="NF002963">
    <property type="entry name" value="PRK03634.1"/>
    <property type="match status" value="1"/>
</dbReference>
<keyword evidence="2 4" id="KW-0456">Lyase</keyword>
<dbReference type="GO" id="GO:0008994">
    <property type="term" value="F:rhamnulose-1-phosphate aldolase activity"/>
    <property type="evidence" value="ECO:0007669"/>
    <property type="project" value="UniProtKB-EC"/>
</dbReference>
<dbReference type="PANTHER" id="PTHR22789:SF0">
    <property type="entry name" value="3-OXO-TETRONATE 4-PHOSPHATE DECARBOXYLASE-RELATED"/>
    <property type="match status" value="1"/>
</dbReference>
<evidence type="ECO:0000256" key="2">
    <source>
        <dbReference type="ARBA" id="ARBA00023239"/>
    </source>
</evidence>
<keyword evidence="5" id="KW-1185">Reference proteome</keyword>
<evidence type="ECO:0000256" key="1">
    <source>
        <dbReference type="ARBA" id="ARBA00022723"/>
    </source>
</evidence>
<evidence type="ECO:0000313" key="4">
    <source>
        <dbReference type="EMBL" id="MEY8631976.1"/>
    </source>
</evidence>
<comment type="caution">
    <text evidence="4">The sequence shown here is derived from an EMBL/GenBank/DDBJ whole genome shotgun (WGS) entry which is preliminary data.</text>
</comment>